<dbReference type="RefSeq" id="WP_026991098.1">
    <property type="nucleotide sequence ID" value="NZ_AUGP01000025.1"/>
</dbReference>
<keyword evidence="2" id="KW-1185">Reference proteome</keyword>
<dbReference type="EMBL" id="JRLY01000011">
    <property type="protein sequence ID" value="KGO92200.1"/>
    <property type="molecule type" value="Genomic_DNA"/>
</dbReference>
<name>A0A0A2MVH5_9FLAO</name>
<evidence type="ECO:0000313" key="2">
    <source>
        <dbReference type="Proteomes" id="UP000030111"/>
    </source>
</evidence>
<dbReference type="AlphaFoldDB" id="A0A0A2MVH5"/>
<dbReference type="eggNOG" id="COG2010">
    <property type="taxonomic scope" value="Bacteria"/>
</dbReference>
<dbReference type="PROSITE" id="PS51257">
    <property type="entry name" value="PROKAR_LIPOPROTEIN"/>
    <property type="match status" value="1"/>
</dbReference>
<evidence type="ECO:0000313" key="1">
    <source>
        <dbReference type="EMBL" id="KGO92200.1"/>
    </source>
</evidence>
<dbReference type="InterPro" id="IPR036909">
    <property type="entry name" value="Cyt_c-like_dom_sf"/>
</dbReference>
<comment type="caution">
    <text evidence="1">The sequence shown here is derived from an EMBL/GenBank/DDBJ whole genome shotgun (WGS) entry which is preliminary data.</text>
</comment>
<sequence>MKKYIFIPLAALALYSCDSQTYQDIEADVIPPPTDTIVVTTYTANVKAIIDNNCVVCHSDGGIAAFRDLTTYANVVDAVQNAGLLDRIQLQNGEPGIMPSTGRMPQGNIDIVLKWNTDGLTEQ</sequence>
<reference evidence="1 2" key="1">
    <citation type="submission" date="2013-09" db="EMBL/GenBank/DDBJ databases">
        <authorList>
            <person name="Zeng Z."/>
            <person name="Chen C."/>
        </authorList>
    </citation>
    <scope>NUCLEOTIDE SEQUENCE [LARGE SCALE GENOMIC DNA]</scope>
    <source>
        <strain evidence="1 2">WB 4.1-42</strain>
    </source>
</reference>
<dbReference type="OrthoDB" id="9786191at2"/>
<protein>
    <recommendedName>
        <fullName evidence="3">Cytochrome c domain-containing protein</fullName>
    </recommendedName>
</protein>
<dbReference type="Proteomes" id="UP000030111">
    <property type="component" value="Unassembled WGS sequence"/>
</dbReference>
<dbReference type="GO" id="GO:0009055">
    <property type="term" value="F:electron transfer activity"/>
    <property type="evidence" value="ECO:0007669"/>
    <property type="project" value="InterPro"/>
</dbReference>
<organism evidence="1 2">
    <name type="scientific">Flavobacterium subsaxonicum WB 4.1-42 = DSM 21790</name>
    <dbReference type="NCBI Taxonomy" id="1121898"/>
    <lineage>
        <taxon>Bacteria</taxon>
        <taxon>Pseudomonadati</taxon>
        <taxon>Bacteroidota</taxon>
        <taxon>Flavobacteriia</taxon>
        <taxon>Flavobacteriales</taxon>
        <taxon>Flavobacteriaceae</taxon>
        <taxon>Flavobacterium</taxon>
    </lineage>
</organism>
<dbReference type="SUPFAM" id="SSF46626">
    <property type="entry name" value="Cytochrome c"/>
    <property type="match status" value="1"/>
</dbReference>
<dbReference type="STRING" id="1121898.GCA_000422725_02920"/>
<gene>
    <name evidence="1" type="ORF">Q766_13640</name>
</gene>
<proteinExistence type="predicted"/>
<dbReference type="GO" id="GO:0020037">
    <property type="term" value="F:heme binding"/>
    <property type="evidence" value="ECO:0007669"/>
    <property type="project" value="InterPro"/>
</dbReference>
<evidence type="ECO:0008006" key="3">
    <source>
        <dbReference type="Google" id="ProtNLM"/>
    </source>
</evidence>
<accession>A0A0A2MVH5</accession>